<evidence type="ECO:0000256" key="1">
    <source>
        <dbReference type="ARBA" id="ARBA00004651"/>
    </source>
</evidence>
<comment type="similarity">
    <text evidence="2">Belongs to the UPF0719 family.</text>
</comment>
<organism evidence="8 9">
    <name type="scientific">Marinobacterium halophilum</name>
    <dbReference type="NCBI Taxonomy" id="267374"/>
    <lineage>
        <taxon>Bacteria</taxon>
        <taxon>Pseudomonadati</taxon>
        <taxon>Pseudomonadota</taxon>
        <taxon>Gammaproteobacteria</taxon>
        <taxon>Oceanospirillales</taxon>
        <taxon>Oceanospirillaceae</taxon>
        <taxon>Marinobacterium</taxon>
    </lineage>
</organism>
<evidence type="ECO:0000256" key="2">
    <source>
        <dbReference type="ARBA" id="ARBA00005779"/>
    </source>
</evidence>
<keyword evidence="6 7" id="KW-0472">Membrane</keyword>
<evidence type="ECO:0000256" key="6">
    <source>
        <dbReference type="ARBA" id="ARBA00023136"/>
    </source>
</evidence>
<keyword evidence="3" id="KW-1003">Cell membrane</keyword>
<keyword evidence="4 7" id="KW-0812">Transmembrane</keyword>
<name>A0A2P8ETF1_9GAMM</name>
<feature type="transmembrane region" description="Helical" evidence="7">
    <location>
        <begin position="6"/>
        <end position="28"/>
    </location>
</feature>
<dbReference type="EMBL" id="PYGI01000016">
    <property type="protein sequence ID" value="PSL12733.1"/>
    <property type="molecule type" value="Genomic_DNA"/>
</dbReference>
<reference evidence="8 9" key="1">
    <citation type="submission" date="2018-03" db="EMBL/GenBank/DDBJ databases">
        <title>Genomic Encyclopedia of Archaeal and Bacterial Type Strains, Phase II (KMG-II): from individual species to whole genera.</title>
        <authorList>
            <person name="Goeker M."/>
        </authorList>
    </citation>
    <scope>NUCLEOTIDE SEQUENCE [LARGE SCALE GENOMIC DNA]</scope>
    <source>
        <strain evidence="8 9">DSM 17586</strain>
    </source>
</reference>
<evidence type="ECO:0000256" key="7">
    <source>
        <dbReference type="SAM" id="Phobius"/>
    </source>
</evidence>
<accession>A0A2P8ETF1</accession>
<gene>
    <name evidence="8" type="ORF">CLV44_11692</name>
</gene>
<dbReference type="PANTHER" id="PTHR40043:SF1">
    <property type="entry name" value="UPF0719 INNER MEMBRANE PROTEIN YJFL"/>
    <property type="match status" value="1"/>
</dbReference>
<evidence type="ECO:0000256" key="3">
    <source>
        <dbReference type="ARBA" id="ARBA00022475"/>
    </source>
</evidence>
<dbReference type="InterPro" id="IPR007140">
    <property type="entry name" value="DUF350"/>
</dbReference>
<keyword evidence="5 7" id="KW-1133">Transmembrane helix</keyword>
<dbReference type="OrthoDB" id="5573330at2"/>
<evidence type="ECO:0000313" key="9">
    <source>
        <dbReference type="Proteomes" id="UP000242133"/>
    </source>
</evidence>
<feature type="transmembrane region" description="Helical" evidence="7">
    <location>
        <begin position="49"/>
        <end position="67"/>
    </location>
</feature>
<sequence>MDAIAPLLTGLSAFSLYFLISLIALLLFKVVYTLFTPHDEWALVKEKNVAAGCALSGAIIGFAIALGSAASNSVSLIDFAVWAVVALLAQLVAYLIVRLFMPKISQRIEADELPAGLVLGATSIAIGIINAASMTY</sequence>
<dbReference type="RefSeq" id="WP_106592352.1">
    <property type="nucleotide sequence ID" value="NZ_PYGI01000016.1"/>
</dbReference>
<dbReference type="GO" id="GO:0005886">
    <property type="term" value="C:plasma membrane"/>
    <property type="evidence" value="ECO:0007669"/>
    <property type="project" value="UniProtKB-SubCell"/>
</dbReference>
<dbReference type="AlphaFoldDB" id="A0A2P8ETF1"/>
<dbReference type="Proteomes" id="UP000242133">
    <property type="component" value="Unassembled WGS sequence"/>
</dbReference>
<evidence type="ECO:0000256" key="4">
    <source>
        <dbReference type="ARBA" id="ARBA00022692"/>
    </source>
</evidence>
<dbReference type="Pfam" id="PF03994">
    <property type="entry name" value="DUF350"/>
    <property type="match status" value="1"/>
</dbReference>
<proteinExistence type="inferred from homology"/>
<evidence type="ECO:0000313" key="8">
    <source>
        <dbReference type="EMBL" id="PSL12733.1"/>
    </source>
</evidence>
<protein>
    <submittedName>
        <fullName evidence="8">Putative membrane protein</fullName>
    </submittedName>
</protein>
<feature type="transmembrane region" description="Helical" evidence="7">
    <location>
        <begin position="79"/>
        <end position="101"/>
    </location>
</feature>
<dbReference type="PANTHER" id="PTHR40043">
    <property type="entry name" value="UPF0719 INNER MEMBRANE PROTEIN YJFL"/>
    <property type="match status" value="1"/>
</dbReference>
<comment type="caution">
    <text evidence="8">The sequence shown here is derived from an EMBL/GenBank/DDBJ whole genome shotgun (WGS) entry which is preliminary data.</text>
</comment>
<evidence type="ECO:0000256" key="5">
    <source>
        <dbReference type="ARBA" id="ARBA00022989"/>
    </source>
</evidence>
<keyword evidence="9" id="KW-1185">Reference proteome</keyword>
<feature type="transmembrane region" description="Helical" evidence="7">
    <location>
        <begin position="113"/>
        <end position="133"/>
    </location>
</feature>
<comment type="subcellular location">
    <subcellularLocation>
        <location evidence="1">Cell membrane</location>
        <topology evidence="1">Multi-pass membrane protein</topology>
    </subcellularLocation>
</comment>